<name>A0A1R1XYZ1_9FUNG</name>
<dbReference type="Proteomes" id="UP000187429">
    <property type="component" value="Unassembled WGS sequence"/>
</dbReference>
<keyword evidence="2" id="KW-1185">Reference proteome</keyword>
<evidence type="ECO:0000313" key="1">
    <source>
        <dbReference type="EMBL" id="OMJ19789.1"/>
    </source>
</evidence>
<gene>
    <name evidence="1" type="ORF">AYI69_g6469</name>
</gene>
<feature type="non-terminal residue" evidence="1">
    <location>
        <position position="80"/>
    </location>
</feature>
<reference evidence="2" key="1">
    <citation type="submission" date="2017-01" db="EMBL/GenBank/DDBJ databases">
        <authorList>
            <person name="Wang Y."/>
            <person name="White M."/>
            <person name="Kvist S."/>
            <person name="Moncalvo J.-M."/>
        </authorList>
    </citation>
    <scope>NUCLEOTIDE SEQUENCE [LARGE SCALE GENOMIC DNA]</scope>
    <source>
        <strain evidence="2">ID-206-W2</strain>
    </source>
</reference>
<evidence type="ECO:0000313" key="2">
    <source>
        <dbReference type="Proteomes" id="UP000187429"/>
    </source>
</evidence>
<protein>
    <submittedName>
        <fullName evidence="1">Uncharacterized protein</fullName>
    </submittedName>
</protein>
<proteinExistence type="predicted"/>
<accession>A0A1R1XYZ1</accession>
<dbReference type="EMBL" id="LSSM01002910">
    <property type="protein sequence ID" value="OMJ19789.1"/>
    <property type="molecule type" value="Genomic_DNA"/>
</dbReference>
<dbReference type="OrthoDB" id="5632620at2759"/>
<organism evidence="1 2">
    <name type="scientific">Smittium culicis</name>
    <dbReference type="NCBI Taxonomy" id="133412"/>
    <lineage>
        <taxon>Eukaryota</taxon>
        <taxon>Fungi</taxon>
        <taxon>Fungi incertae sedis</taxon>
        <taxon>Zoopagomycota</taxon>
        <taxon>Kickxellomycotina</taxon>
        <taxon>Harpellomycetes</taxon>
        <taxon>Harpellales</taxon>
        <taxon>Legeriomycetaceae</taxon>
        <taxon>Smittium</taxon>
    </lineage>
</organism>
<comment type="caution">
    <text evidence="1">The sequence shown here is derived from an EMBL/GenBank/DDBJ whole genome shotgun (WGS) entry which is preliminary data.</text>
</comment>
<sequence length="80" mass="9208">MFTFSLISISNPPQIYLPLLSNLLFNNNGLFSFNHLLLNTEISTKIANDQRNSIFTAEYHYLAAKLSQIVWDTDFSHTLK</sequence>
<dbReference type="AlphaFoldDB" id="A0A1R1XYZ1"/>